<evidence type="ECO:0000313" key="3">
    <source>
        <dbReference type="EMBL" id="AYV22516.1"/>
    </source>
</evidence>
<dbReference type="GO" id="GO:0005737">
    <property type="term" value="C:cytoplasm"/>
    <property type="evidence" value="ECO:0007669"/>
    <property type="project" value="UniProtKB-SubCell"/>
</dbReference>
<comment type="similarity">
    <text evidence="1 2">Belongs to the CutC family.</text>
</comment>
<protein>
    <recommendedName>
        <fullName evidence="2">PF03932 family protein CutC</fullName>
    </recommendedName>
</protein>
<evidence type="ECO:0000256" key="1">
    <source>
        <dbReference type="ARBA" id="ARBA00007768"/>
    </source>
</evidence>
<organism evidence="3 4">
    <name type="scientific">Vibrio mediterranei</name>
    <dbReference type="NCBI Taxonomy" id="689"/>
    <lineage>
        <taxon>Bacteria</taxon>
        <taxon>Pseudomonadati</taxon>
        <taxon>Pseudomonadota</taxon>
        <taxon>Gammaproteobacteria</taxon>
        <taxon>Vibrionales</taxon>
        <taxon>Vibrionaceae</taxon>
        <taxon>Vibrio</taxon>
    </lineage>
</organism>
<dbReference type="GO" id="GO:0005507">
    <property type="term" value="F:copper ion binding"/>
    <property type="evidence" value="ECO:0007669"/>
    <property type="project" value="TreeGrafter"/>
</dbReference>
<dbReference type="Proteomes" id="UP000279760">
    <property type="component" value="Chromosome 1"/>
</dbReference>
<dbReference type="Pfam" id="PF03932">
    <property type="entry name" value="CutC"/>
    <property type="match status" value="1"/>
</dbReference>
<dbReference type="InterPro" id="IPR036822">
    <property type="entry name" value="CutC-like_dom_sf"/>
</dbReference>
<comment type="caution">
    <text evidence="2">Once thought to be involved in copper homeostasis, experiments in E.coli have shown this is not the case.</text>
</comment>
<keyword evidence="2" id="KW-0963">Cytoplasm</keyword>
<evidence type="ECO:0000313" key="4">
    <source>
        <dbReference type="Proteomes" id="UP000279760"/>
    </source>
</evidence>
<dbReference type="Gene3D" id="3.20.20.380">
    <property type="entry name" value="Copper homeostasis (CutC) domain"/>
    <property type="match status" value="1"/>
</dbReference>
<dbReference type="EMBL" id="CP033577">
    <property type="protein sequence ID" value="AYV22516.1"/>
    <property type="molecule type" value="Genomic_DNA"/>
</dbReference>
<dbReference type="PANTHER" id="PTHR12598:SF0">
    <property type="entry name" value="COPPER HOMEOSTASIS PROTEIN CUTC HOMOLOG"/>
    <property type="match status" value="1"/>
</dbReference>
<comment type="subcellular location">
    <subcellularLocation>
        <location evidence="2">Cytoplasm</location>
    </subcellularLocation>
</comment>
<dbReference type="PANTHER" id="PTHR12598">
    <property type="entry name" value="COPPER HOMEOSTASIS PROTEIN CUTC"/>
    <property type="match status" value="1"/>
</dbReference>
<dbReference type="GeneID" id="64085637"/>
<accession>A0A3G4VCI8</accession>
<name>A0A3G4VCI8_9VIBR</name>
<dbReference type="InterPro" id="IPR005627">
    <property type="entry name" value="CutC-like"/>
</dbReference>
<dbReference type="SUPFAM" id="SSF110395">
    <property type="entry name" value="CutC-like"/>
    <property type="match status" value="1"/>
</dbReference>
<dbReference type="FunFam" id="3.20.20.380:FF:000001">
    <property type="entry name" value="Copper homeostasis protein CutC"/>
    <property type="match status" value="1"/>
</dbReference>
<evidence type="ECO:0000256" key="2">
    <source>
        <dbReference type="HAMAP-Rule" id="MF_00795"/>
    </source>
</evidence>
<reference evidence="3 4" key="1">
    <citation type="submission" date="2018-11" db="EMBL/GenBank/DDBJ databases">
        <title>Complete Genome Sequence of Vbrio mediterranei 117-T6: a Potential Pathogen Bacteria Isolated from the Conchocelis of Pyropia.</title>
        <authorList>
            <person name="Liu Q."/>
        </authorList>
    </citation>
    <scope>NUCLEOTIDE SEQUENCE [LARGE SCALE GENOMIC DNA]</scope>
    <source>
        <strain evidence="3 4">117-T6</strain>
    </source>
</reference>
<dbReference type="AlphaFoldDB" id="A0A3G4VCI8"/>
<gene>
    <name evidence="2" type="primary">cutC</name>
    <name evidence="3" type="ORF">ECB94_15265</name>
</gene>
<proteinExistence type="inferred from homology"/>
<sequence length="244" mass="26505">MKIEVCIDNIESLHTAIEAGADRIELCSALSLGGLTPSLGLITQAVAVSSIPIYVMIRPRDGDFVFSEEEIHFMEQEILSYKLLGVDGVVIGALNPDATINEDALRRWTNAAQGIGITFHRAFDLVANPIESLELLCHYPIERILTSGLQPTAPEGKAMIKQLVDTAQGRLSIMAGSGVNDSNALSLADTGITELHLSGKGQRPSNMIQQSSQISMGTESCDDWVSVTDYDKVKKIVRLFVNEY</sequence>
<dbReference type="HAMAP" id="MF_00795">
    <property type="entry name" value="CutC"/>
    <property type="match status" value="1"/>
</dbReference>
<dbReference type="RefSeq" id="WP_063605575.1">
    <property type="nucleotide sequence ID" value="NZ_CP033577.1"/>
</dbReference>